<accession>A0ABS9CRK8</accession>
<dbReference type="PANTHER" id="PTHR43420:SF49">
    <property type="entry name" value="AMINO GROUP ACETYL TRANSFERASE"/>
    <property type="match status" value="1"/>
</dbReference>
<keyword evidence="1" id="KW-0808">Transferase</keyword>
<evidence type="ECO:0000313" key="4">
    <source>
        <dbReference type="EMBL" id="MCF2653273.1"/>
    </source>
</evidence>
<gene>
    <name evidence="4" type="ORF">JQM67_11745</name>
</gene>
<dbReference type="Pfam" id="PF00583">
    <property type="entry name" value="Acetyltransf_1"/>
    <property type="match status" value="1"/>
</dbReference>
<keyword evidence="5" id="KW-1185">Reference proteome</keyword>
<dbReference type="InterPro" id="IPR000182">
    <property type="entry name" value="GNAT_dom"/>
</dbReference>
<keyword evidence="2" id="KW-0012">Acyltransferase</keyword>
<dbReference type="PROSITE" id="PS51186">
    <property type="entry name" value="GNAT"/>
    <property type="match status" value="1"/>
</dbReference>
<organism evidence="4 5">
    <name type="scientific">Anaeromassilibacillus senegalensis</name>
    <dbReference type="NCBI Taxonomy" id="1673717"/>
    <lineage>
        <taxon>Bacteria</taxon>
        <taxon>Bacillati</taxon>
        <taxon>Bacillota</taxon>
        <taxon>Clostridia</taxon>
        <taxon>Eubacteriales</taxon>
        <taxon>Acutalibacteraceae</taxon>
        <taxon>Anaeromassilibacillus</taxon>
    </lineage>
</organism>
<proteinExistence type="predicted"/>
<dbReference type="PANTHER" id="PTHR43420">
    <property type="entry name" value="ACETYLTRANSFERASE"/>
    <property type="match status" value="1"/>
</dbReference>
<evidence type="ECO:0000256" key="1">
    <source>
        <dbReference type="ARBA" id="ARBA00022679"/>
    </source>
</evidence>
<dbReference type="Gene3D" id="3.40.630.30">
    <property type="match status" value="1"/>
</dbReference>
<name>A0ABS9CRK8_9FIRM</name>
<dbReference type="Proteomes" id="UP001299220">
    <property type="component" value="Unassembled WGS sequence"/>
</dbReference>
<dbReference type="InterPro" id="IPR050680">
    <property type="entry name" value="YpeA/RimI_acetyltransf"/>
</dbReference>
<dbReference type="CDD" id="cd04301">
    <property type="entry name" value="NAT_SF"/>
    <property type="match status" value="1"/>
</dbReference>
<dbReference type="RefSeq" id="WP_235324292.1">
    <property type="nucleotide sequence ID" value="NZ_JAFBIT010000003.1"/>
</dbReference>
<dbReference type="InterPro" id="IPR016181">
    <property type="entry name" value="Acyl_CoA_acyltransferase"/>
</dbReference>
<sequence length="201" mass="22960">MDNHDSRLKYYHLVMRLDASAPIPEYTLPAGYTFSTYDSDRDTWIAIEQSAKEFDRYGAGLDAWNVYFAPFETQLPGRMQFITAPGGEKIATSSAYFDPKNPDGDGWLHWVAVRRDFQGKGLARPLIAHTLRRLRELGYGEIYVSTQTTTWVAARLYMDFGFRPTEENLRESPFGWRMLKTLTNHPALTALEPIAPGEMLV</sequence>
<reference evidence="4 5" key="1">
    <citation type="submission" date="2020-12" db="EMBL/GenBank/DDBJ databases">
        <title>Whole genome sequences of gut porcine anaerobes.</title>
        <authorList>
            <person name="Kubasova T."/>
            <person name="Jahodarova E."/>
            <person name="Rychlik I."/>
        </authorList>
    </citation>
    <scope>NUCLEOTIDE SEQUENCE [LARGE SCALE GENOMIC DNA]</scope>
    <source>
        <strain evidence="4 5">An867</strain>
    </source>
</reference>
<evidence type="ECO:0000313" key="5">
    <source>
        <dbReference type="Proteomes" id="UP001299220"/>
    </source>
</evidence>
<evidence type="ECO:0000259" key="3">
    <source>
        <dbReference type="PROSITE" id="PS51186"/>
    </source>
</evidence>
<feature type="domain" description="N-acetyltransferase" evidence="3">
    <location>
        <begin position="32"/>
        <end position="183"/>
    </location>
</feature>
<dbReference type="SUPFAM" id="SSF55729">
    <property type="entry name" value="Acyl-CoA N-acyltransferases (Nat)"/>
    <property type="match status" value="1"/>
</dbReference>
<dbReference type="EMBL" id="JAFBIT010000003">
    <property type="protein sequence ID" value="MCF2653273.1"/>
    <property type="molecule type" value="Genomic_DNA"/>
</dbReference>
<evidence type="ECO:0000256" key="2">
    <source>
        <dbReference type="ARBA" id="ARBA00023315"/>
    </source>
</evidence>
<comment type="caution">
    <text evidence="4">The sequence shown here is derived from an EMBL/GenBank/DDBJ whole genome shotgun (WGS) entry which is preliminary data.</text>
</comment>
<protein>
    <submittedName>
        <fullName evidence="4">GNAT family N-acetyltransferase</fullName>
    </submittedName>
</protein>